<organism evidence="9 10">
    <name type="scientific">Paenibacillus lautus</name>
    <name type="common">Bacillus lautus</name>
    <dbReference type="NCBI Taxonomy" id="1401"/>
    <lineage>
        <taxon>Bacteria</taxon>
        <taxon>Bacillati</taxon>
        <taxon>Bacillota</taxon>
        <taxon>Bacilli</taxon>
        <taxon>Bacillales</taxon>
        <taxon>Paenibacillaceae</taxon>
        <taxon>Paenibacillus</taxon>
    </lineage>
</organism>
<dbReference type="EMBL" id="CP032412">
    <property type="protein sequence ID" value="AYB42878.1"/>
    <property type="molecule type" value="Genomic_DNA"/>
</dbReference>
<comment type="similarity">
    <text evidence="3">Belongs to the peptidase M50B family.</text>
</comment>
<dbReference type="InterPro" id="IPR008915">
    <property type="entry name" value="Peptidase_M50"/>
</dbReference>
<evidence type="ECO:0000313" key="9">
    <source>
        <dbReference type="EMBL" id="AYB42878.1"/>
    </source>
</evidence>
<dbReference type="RefSeq" id="WP_119846938.1">
    <property type="nucleotide sequence ID" value="NZ_CP032412.1"/>
</dbReference>
<feature type="transmembrane region" description="Helical" evidence="7">
    <location>
        <begin position="138"/>
        <end position="157"/>
    </location>
</feature>
<reference evidence="9 10" key="1">
    <citation type="submission" date="2018-09" db="EMBL/GenBank/DDBJ databases">
        <title>Genome Sequence of Paenibacillus lautus Strain E7593-69, Azo Dye-Degrading Bacteria, Isolated from Commercial Tattoo Inks.</title>
        <authorList>
            <person name="Nho S.W."/>
            <person name="Kim S.-J."/>
            <person name="Kweon O."/>
            <person name="Cerniglia C.E."/>
        </authorList>
    </citation>
    <scope>NUCLEOTIDE SEQUENCE [LARGE SCALE GENOMIC DNA]</scope>
    <source>
        <strain evidence="9 10">E7593-69</strain>
    </source>
</reference>
<accession>A0A385TIR7</accession>
<dbReference type="Pfam" id="PF02163">
    <property type="entry name" value="Peptidase_M50"/>
    <property type="match status" value="1"/>
</dbReference>
<keyword evidence="10" id="KW-1185">Reference proteome</keyword>
<feature type="transmembrane region" description="Helical" evidence="7">
    <location>
        <begin position="112"/>
        <end position="132"/>
    </location>
</feature>
<protein>
    <recommendedName>
        <fullName evidence="8">Peptidase M50 domain-containing protein</fullName>
    </recommendedName>
</protein>
<dbReference type="Proteomes" id="UP000266552">
    <property type="component" value="Chromosome"/>
</dbReference>
<keyword evidence="4 7" id="KW-0812">Transmembrane</keyword>
<dbReference type="AlphaFoldDB" id="A0A385TIR7"/>
<evidence type="ECO:0000259" key="8">
    <source>
        <dbReference type="Pfam" id="PF02163"/>
    </source>
</evidence>
<proteinExistence type="inferred from homology"/>
<dbReference type="GO" id="GO:0016020">
    <property type="term" value="C:membrane"/>
    <property type="evidence" value="ECO:0007669"/>
    <property type="project" value="UniProtKB-SubCell"/>
</dbReference>
<sequence>MRIIAKPLGATAAVAIVIFLLNFTNYATIVNFIGLTFLLILLALFIHELGHVISGICSGYRFNYLTIGPISIDNSNRLRMKRNDSWFLFGGVASCSPLSSDLSSIAKQHKRFVAGGPVFSIMAAMIGLIVGMYTVKEWMTHFGIFNALIFLATILPYRGAIKSDGRVLLELTKGGKQTEEFLISLLLIKEMNSPAHPAEWSEAYIQQARTLKPTADNVMVGYILFYYALIKEGYEHASALLEPFKQLPVTKQNRYTLHFITHIRQIDLIVEGKYDEPRISELHQLLNPFEPIGYKRSEAILAAVKGDRQIAKLKLTEAFKEIDKTKNSFGFLYAEEKLTHILKNKILETA</sequence>
<comment type="cofactor">
    <cofactor evidence="1">
        <name>Zn(2+)</name>
        <dbReference type="ChEBI" id="CHEBI:29105"/>
    </cofactor>
</comment>
<evidence type="ECO:0000256" key="7">
    <source>
        <dbReference type="SAM" id="Phobius"/>
    </source>
</evidence>
<evidence type="ECO:0000256" key="5">
    <source>
        <dbReference type="ARBA" id="ARBA00022989"/>
    </source>
</evidence>
<keyword evidence="5 7" id="KW-1133">Transmembrane helix</keyword>
<evidence type="ECO:0000256" key="3">
    <source>
        <dbReference type="ARBA" id="ARBA00007931"/>
    </source>
</evidence>
<evidence type="ECO:0000256" key="4">
    <source>
        <dbReference type="ARBA" id="ARBA00022692"/>
    </source>
</evidence>
<dbReference type="KEGG" id="plw:D5F53_06100"/>
<feature type="transmembrane region" description="Helical" evidence="7">
    <location>
        <begin position="29"/>
        <end position="46"/>
    </location>
</feature>
<evidence type="ECO:0000256" key="6">
    <source>
        <dbReference type="ARBA" id="ARBA00023136"/>
    </source>
</evidence>
<feature type="domain" description="Peptidase M50" evidence="8">
    <location>
        <begin position="37"/>
        <end position="227"/>
    </location>
</feature>
<keyword evidence="6 7" id="KW-0472">Membrane</keyword>
<feature type="transmembrane region" description="Helical" evidence="7">
    <location>
        <begin position="7"/>
        <end position="23"/>
    </location>
</feature>
<dbReference type="GO" id="GO:0006508">
    <property type="term" value="P:proteolysis"/>
    <property type="evidence" value="ECO:0007669"/>
    <property type="project" value="InterPro"/>
</dbReference>
<gene>
    <name evidence="9" type="ORF">D5F53_06100</name>
</gene>
<evidence type="ECO:0000256" key="2">
    <source>
        <dbReference type="ARBA" id="ARBA00004141"/>
    </source>
</evidence>
<evidence type="ECO:0000256" key="1">
    <source>
        <dbReference type="ARBA" id="ARBA00001947"/>
    </source>
</evidence>
<name>A0A385TIR7_PAELA</name>
<comment type="subcellular location">
    <subcellularLocation>
        <location evidence="2">Membrane</location>
        <topology evidence="2">Multi-pass membrane protein</topology>
    </subcellularLocation>
</comment>
<evidence type="ECO:0000313" key="10">
    <source>
        <dbReference type="Proteomes" id="UP000266552"/>
    </source>
</evidence>